<feature type="domain" description="Outer membrane protein assembly factor BamE" evidence="3">
    <location>
        <begin position="2"/>
        <end position="74"/>
    </location>
</feature>
<protein>
    <submittedName>
        <fullName evidence="4">Outer membrane protein assembly factor BamE</fullName>
    </submittedName>
</protein>
<evidence type="ECO:0000256" key="1">
    <source>
        <dbReference type="ARBA" id="ARBA00022729"/>
    </source>
</evidence>
<evidence type="ECO:0000313" key="5">
    <source>
        <dbReference type="Proteomes" id="UP001191082"/>
    </source>
</evidence>
<evidence type="ECO:0000313" key="4">
    <source>
        <dbReference type="EMBL" id="TMV15673.1"/>
    </source>
</evidence>
<name>A0ABY2XGV0_9RHOB</name>
<keyword evidence="2" id="KW-0472">Membrane</keyword>
<dbReference type="Proteomes" id="UP001191082">
    <property type="component" value="Unassembled WGS sequence"/>
</dbReference>
<evidence type="ECO:0000259" key="3">
    <source>
        <dbReference type="Pfam" id="PF04355"/>
    </source>
</evidence>
<gene>
    <name evidence="4" type="ORF">FGK64_00385</name>
</gene>
<dbReference type="Gene3D" id="3.30.1450.10">
    <property type="match status" value="1"/>
</dbReference>
<dbReference type="InterPro" id="IPR007450">
    <property type="entry name" value="BamE_dom"/>
</dbReference>
<organism evidence="4 5">
    <name type="scientific">Arenibacterium halophilum</name>
    <dbReference type="NCBI Taxonomy" id="2583821"/>
    <lineage>
        <taxon>Bacteria</taxon>
        <taxon>Pseudomonadati</taxon>
        <taxon>Pseudomonadota</taxon>
        <taxon>Alphaproteobacteria</taxon>
        <taxon>Rhodobacterales</taxon>
        <taxon>Paracoccaceae</taxon>
        <taxon>Arenibacterium</taxon>
    </lineage>
</organism>
<dbReference type="EMBL" id="VCPC01000001">
    <property type="protein sequence ID" value="TMV15673.1"/>
    <property type="molecule type" value="Genomic_DNA"/>
</dbReference>
<accession>A0ABY2XGV0</accession>
<dbReference type="Pfam" id="PF04355">
    <property type="entry name" value="BamE"/>
    <property type="match status" value="1"/>
</dbReference>
<keyword evidence="1" id="KW-0732">Signal</keyword>
<proteinExistence type="predicted"/>
<keyword evidence="5" id="KW-1185">Reference proteome</keyword>
<sequence length="120" mass="13109">MPNDEDLAKISVGRDTRDSVTEAVGTPGVSGVLNNDGYYYVASRMRHYGATAPKEVSREVLAISFDSRGIVRNIERFGLEQGRVIALNRRVTDNGETDRTFIRQLLGNLGNIGPGAILDN</sequence>
<dbReference type="InterPro" id="IPR037873">
    <property type="entry name" value="BamE-like"/>
</dbReference>
<comment type="caution">
    <text evidence="4">The sequence shown here is derived from an EMBL/GenBank/DDBJ whole genome shotgun (WGS) entry which is preliminary data.</text>
</comment>
<evidence type="ECO:0000256" key="2">
    <source>
        <dbReference type="ARBA" id="ARBA00023136"/>
    </source>
</evidence>
<reference evidence="4 5" key="1">
    <citation type="submission" date="2019-05" db="EMBL/GenBank/DDBJ databases">
        <title>Marivita sp. nov. isolated from sea sediment.</title>
        <authorList>
            <person name="Kim W."/>
        </authorList>
    </citation>
    <scope>NUCLEOTIDE SEQUENCE [LARGE SCALE GENOMIC DNA]</scope>
    <source>
        <strain evidence="4 5">CAU 1492</strain>
    </source>
</reference>